<feature type="transmembrane region" description="Helical" evidence="5">
    <location>
        <begin position="156"/>
        <end position="177"/>
    </location>
</feature>
<accession>A0A1I7H7P0</accession>
<keyword evidence="5" id="KW-0830">Ubiquinone</keyword>
<evidence type="ECO:0000259" key="7">
    <source>
        <dbReference type="Pfam" id="PF00361"/>
    </source>
</evidence>
<dbReference type="GO" id="GO:0048038">
    <property type="term" value="F:quinone binding"/>
    <property type="evidence" value="ECO:0007669"/>
    <property type="project" value="UniProtKB-KW"/>
</dbReference>
<feature type="transmembrane region" description="Helical" evidence="5">
    <location>
        <begin position="234"/>
        <end position="255"/>
    </location>
</feature>
<dbReference type="GO" id="GO:0042773">
    <property type="term" value="P:ATP synthesis coupled electron transport"/>
    <property type="evidence" value="ECO:0007669"/>
    <property type="project" value="InterPro"/>
</dbReference>
<dbReference type="OrthoDB" id="9768329at2"/>
<feature type="transmembrane region" description="Helical" evidence="5">
    <location>
        <begin position="441"/>
        <end position="461"/>
    </location>
</feature>
<protein>
    <recommendedName>
        <fullName evidence="5">NADH-quinone oxidoreductase subunit N</fullName>
        <ecNumber evidence="5">7.1.1.-</ecNumber>
    </recommendedName>
    <alternativeName>
        <fullName evidence="5">NADH dehydrogenase I subunit N</fullName>
    </alternativeName>
    <alternativeName>
        <fullName evidence="5">NDH-1 subunit N</fullName>
    </alternativeName>
</protein>
<comment type="similarity">
    <text evidence="5">Belongs to the complex I subunit 2 family.</text>
</comment>
<feature type="transmembrane region" description="Helical" evidence="5">
    <location>
        <begin position="261"/>
        <end position="282"/>
    </location>
</feature>
<dbReference type="GO" id="GO:0005886">
    <property type="term" value="C:plasma membrane"/>
    <property type="evidence" value="ECO:0007669"/>
    <property type="project" value="UniProtKB-SubCell"/>
</dbReference>
<dbReference type="InterPro" id="IPR001750">
    <property type="entry name" value="ND/Mrp_TM"/>
</dbReference>
<comment type="subcellular location">
    <subcellularLocation>
        <location evidence="5">Cell membrane</location>
        <topology evidence="5">Multi-pass membrane protein</topology>
    </subcellularLocation>
    <subcellularLocation>
        <location evidence="1">Endomembrane system</location>
        <topology evidence="1">Multi-pass membrane protein</topology>
    </subcellularLocation>
    <subcellularLocation>
        <location evidence="6">Membrane</location>
        <topology evidence="6">Multi-pass membrane protein</topology>
    </subcellularLocation>
</comment>
<dbReference type="GO" id="GO:0050136">
    <property type="term" value="F:NADH dehydrogenase (quinone) (non-electrogenic) activity"/>
    <property type="evidence" value="ECO:0007669"/>
    <property type="project" value="UniProtKB-UniRule"/>
</dbReference>
<feature type="transmembrane region" description="Helical" evidence="5">
    <location>
        <begin position="291"/>
        <end position="310"/>
    </location>
</feature>
<feature type="transmembrane region" description="Helical" evidence="5">
    <location>
        <begin position="73"/>
        <end position="95"/>
    </location>
</feature>
<reference evidence="9" key="1">
    <citation type="submission" date="2016-10" db="EMBL/GenBank/DDBJ databases">
        <authorList>
            <person name="Varghese N."/>
            <person name="Submissions S."/>
        </authorList>
    </citation>
    <scope>NUCLEOTIDE SEQUENCE [LARGE SCALE GENOMIC DNA]</scope>
    <source>
        <strain evidence="9">CGMCC 1.6981</strain>
    </source>
</reference>
<feature type="domain" description="NADH:quinone oxidoreductase/Mrp antiporter transmembrane" evidence="7">
    <location>
        <begin position="120"/>
        <end position="409"/>
    </location>
</feature>
<dbReference type="EMBL" id="FPBP01000004">
    <property type="protein sequence ID" value="SFU56721.1"/>
    <property type="molecule type" value="Genomic_DNA"/>
</dbReference>
<keyword evidence="5" id="KW-0520">NAD</keyword>
<feature type="transmembrane region" description="Helical" evidence="5">
    <location>
        <begin position="33"/>
        <end position="53"/>
    </location>
</feature>
<name>A0A1I7H7P0_9GAMM</name>
<keyword evidence="9" id="KW-1185">Reference proteome</keyword>
<evidence type="ECO:0000256" key="6">
    <source>
        <dbReference type="RuleBase" id="RU000320"/>
    </source>
</evidence>
<evidence type="ECO:0000256" key="4">
    <source>
        <dbReference type="ARBA" id="ARBA00023136"/>
    </source>
</evidence>
<dbReference type="AlphaFoldDB" id="A0A1I7H7P0"/>
<feature type="transmembrane region" description="Helical" evidence="5">
    <location>
        <begin position="359"/>
        <end position="382"/>
    </location>
</feature>
<feature type="transmembrane region" description="Helical" evidence="5">
    <location>
        <begin position="125"/>
        <end position="144"/>
    </location>
</feature>
<evidence type="ECO:0000256" key="2">
    <source>
        <dbReference type="ARBA" id="ARBA00022692"/>
    </source>
</evidence>
<keyword evidence="5" id="KW-1003">Cell membrane</keyword>
<keyword evidence="3 5" id="KW-1133">Transmembrane helix</keyword>
<sequence length="469" mass="49228">MPVGDVLPEVSLLLGAVSIVLLASFIRQHQQHWMAVLALLAVAIAVGLTFAQWNEAPRLTFSGVWALDGVAISAKLLILLAGAVAIALSPAWLWTDRRHGEYYALLLFALLGVIMMASASDSMELVVGVLLSSVAGYPLAAFHRAWTPSLEAGMKYFLIGALTNTLLVVGVVVLFGLVGTTGYTETAERLAEGRDSLALIVATACIVLGLAFKLAAFPAHAWMPDVAQGSPLPAAAFLTVIPKIGAAVALARFVSLLPADIAWRAIVAFLSVVTMTLGNLAALRQSDVRRLLGWSSVSQSGYALMAIVVVGASERALPALLVFLASYAIANLAAFAAVTHLRGRTALVDYHGLAGKAPTVAAILITALLSLVGIPPLVGFFGKLLLFEVSIAGGYAWLAFVAAVNTVISLFYYLRVAAAMMFGASDSVVHVLPGQWTRTTLMIVGLLLIIGGLGAETLMILTDSIRFAL</sequence>
<dbReference type="Pfam" id="PF00361">
    <property type="entry name" value="Proton_antipo_M"/>
    <property type="match status" value="1"/>
</dbReference>
<dbReference type="Proteomes" id="UP000198693">
    <property type="component" value="Unassembled WGS sequence"/>
</dbReference>
<feature type="transmembrane region" description="Helical" evidence="5">
    <location>
        <begin position="102"/>
        <end position="119"/>
    </location>
</feature>
<proteinExistence type="inferred from homology"/>
<organism evidence="8 9">
    <name type="scientific">Halomonas korlensis</name>
    <dbReference type="NCBI Taxonomy" id="463301"/>
    <lineage>
        <taxon>Bacteria</taxon>
        <taxon>Pseudomonadati</taxon>
        <taxon>Pseudomonadota</taxon>
        <taxon>Gammaproteobacteria</taxon>
        <taxon>Oceanospirillales</taxon>
        <taxon>Halomonadaceae</taxon>
        <taxon>Halomonas</taxon>
    </lineage>
</organism>
<gene>
    <name evidence="5" type="primary">nuoN</name>
    <name evidence="8" type="ORF">SAMN04487955_10424</name>
</gene>
<feature type="transmembrane region" description="Helical" evidence="5">
    <location>
        <begin position="197"/>
        <end position="222"/>
    </location>
</feature>
<evidence type="ECO:0000256" key="1">
    <source>
        <dbReference type="ARBA" id="ARBA00004127"/>
    </source>
</evidence>
<evidence type="ECO:0000313" key="9">
    <source>
        <dbReference type="Proteomes" id="UP000198693"/>
    </source>
</evidence>
<dbReference type="PRINTS" id="PR01436">
    <property type="entry name" value="NADHDHGNASE2"/>
</dbReference>
<feature type="transmembrane region" description="Helical" evidence="5">
    <location>
        <begin position="394"/>
        <end position="414"/>
    </location>
</feature>
<feature type="transmembrane region" description="Helical" evidence="5">
    <location>
        <begin position="6"/>
        <end position="26"/>
    </location>
</feature>
<dbReference type="GO" id="GO:0008137">
    <property type="term" value="F:NADH dehydrogenase (ubiquinone) activity"/>
    <property type="evidence" value="ECO:0007669"/>
    <property type="project" value="InterPro"/>
</dbReference>
<comment type="function">
    <text evidence="5">NDH-1 shuttles electrons from NADH, via FMN and iron-sulfur (Fe-S) centers, to quinones in the respiratory chain. The immediate electron acceptor for the enzyme in this species is believed to be ubiquinone. Couples the redox reaction to proton translocation (for every two electrons transferred, four hydrogen ions are translocated across the cytoplasmic membrane), and thus conserves the redox energy in a proton gradient.</text>
</comment>
<keyword evidence="4 5" id="KW-0472">Membrane</keyword>
<comment type="subunit">
    <text evidence="5">NDH-1 is composed of 14 different subunits. Subunits NuoA, H, J, K, L, M, N constitute the membrane sector of the complex.</text>
</comment>
<comment type="catalytic activity">
    <reaction evidence="5">
        <text>a quinone + NADH + 5 H(+)(in) = a quinol + NAD(+) + 4 H(+)(out)</text>
        <dbReference type="Rhea" id="RHEA:57888"/>
        <dbReference type="ChEBI" id="CHEBI:15378"/>
        <dbReference type="ChEBI" id="CHEBI:24646"/>
        <dbReference type="ChEBI" id="CHEBI:57540"/>
        <dbReference type="ChEBI" id="CHEBI:57945"/>
        <dbReference type="ChEBI" id="CHEBI:132124"/>
    </reaction>
</comment>
<dbReference type="InterPro" id="IPR010096">
    <property type="entry name" value="NADH-Q_OxRdtase_suN/2"/>
</dbReference>
<dbReference type="RefSeq" id="WP_089794277.1">
    <property type="nucleotide sequence ID" value="NZ_FPBP01000004.1"/>
</dbReference>
<keyword evidence="5" id="KW-0813">Transport</keyword>
<dbReference type="EC" id="7.1.1.-" evidence="5"/>
<dbReference type="HAMAP" id="MF_00445">
    <property type="entry name" value="NDH1_NuoN_1"/>
    <property type="match status" value="1"/>
</dbReference>
<dbReference type="GO" id="GO:0012505">
    <property type="term" value="C:endomembrane system"/>
    <property type="evidence" value="ECO:0007669"/>
    <property type="project" value="UniProtKB-SubCell"/>
</dbReference>
<dbReference type="InterPro" id="IPR003917">
    <property type="entry name" value="NADH_UbQ_OxRdtase_chain2"/>
</dbReference>
<evidence type="ECO:0000256" key="5">
    <source>
        <dbReference type="HAMAP-Rule" id="MF_00445"/>
    </source>
</evidence>
<feature type="transmembrane region" description="Helical" evidence="5">
    <location>
        <begin position="316"/>
        <end position="338"/>
    </location>
</feature>
<keyword evidence="5" id="KW-1278">Translocase</keyword>
<keyword evidence="5" id="KW-0874">Quinone</keyword>
<evidence type="ECO:0000256" key="3">
    <source>
        <dbReference type="ARBA" id="ARBA00022989"/>
    </source>
</evidence>
<keyword evidence="2 5" id="KW-0812">Transmembrane</keyword>
<dbReference type="STRING" id="463301.SAMN04487955_10424"/>
<evidence type="ECO:0000313" key="8">
    <source>
        <dbReference type="EMBL" id="SFU56721.1"/>
    </source>
</evidence>
<dbReference type="PANTHER" id="PTHR22773">
    <property type="entry name" value="NADH DEHYDROGENASE"/>
    <property type="match status" value="1"/>
</dbReference>